<feature type="domain" description="Rhodanese" evidence="1">
    <location>
        <begin position="69"/>
        <end position="149"/>
    </location>
</feature>
<dbReference type="RefSeq" id="WP_100152225.1">
    <property type="nucleotide sequence ID" value="NZ_MEIL01000029.1"/>
</dbReference>
<name>A0A2N9X4V6_9NEIS</name>
<protein>
    <recommendedName>
        <fullName evidence="1">Rhodanese domain-containing protein</fullName>
    </recommendedName>
</protein>
<dbReference type="Proteomes" id="UP000230202">
    <property type="component" value="Unassembled WGS sequence"/>
</dbReference>
<dbReference type="AlphaFoldDB" id="A0A2N9X4V6"/>
<accession>A0A2N9X4V6</accession>
<dbReference type="InterPro" id="IPR036873">
    <property type="entry name" value="Rhodanese-like_dom_sf"/>
</dbReference>
<comment type="caution">
    <text evidence="2">The sequence shown here is derived from an EMBL/GenBank/DDBJ whole genome shotgun (WGS) entry which is preliminary data.</text>
</comment>
<dbReference type="PROSITE" id="PS50206">
    <property type="entry name" value="RHODANESE_3"/>
    <property type="match status" value="1"/>
</dbReference>
<proteinExistence type="predicted"/>
<keyword evidence="3" id="KW-1185">Reference proteome</keyword>
<dbReference type="EMBL" id="MEIL01000029">
    <property type="protein sequence ID" value="PIT38209.1"/>
    <property type="molecule type" value="Genomic_DNA"/>
</dbReference>
<evidence type="ECO:0000259" key="1">
    <source>
        <dbReference type="PROSITE" id="PS50206"/>
    </source>
</evidence>
<organism evidence="2 3">
    <name type="scientific">Snodgrassella alvi</name>
    <dbReference type="NCBI Taxonomy" id="1196083"/>
    <lineage>
        <taxon>Bacteria</taxon>
        <taxon>Pseudomonadati</taxon>
        <taxon>Pseudomonadota</taxon>
        <taxon>Betaproteobacteria</taxon>
        <taxon>Neisseriales</taxon>
        <taxon>Neisseriaceae</taxon>
        <taxon>Snodgrassella</taxon>
    </lineage>
</organism>
<reference evidence="2" key="1">
    <citation type="journal article" date="2017" name="MBio">
        <title>Type VI secretion-mediated competition in the bee gut microbiome.</title>
        <authorList>
            <person name="Steele M.I."/>
            <person name="Kwong W.K."/>
            <person name="Powell J.E."/>
            <person name="Whiteley M."/>
            <person name="Moran N.A."/>
        </authorList>
    </citation>
    <scope>NUCLEOTIDE SEQUENCE [LARGE SCALE GENOMIC DNA]</scope>
    <source>
        <strain evidence="2">WkB273</strain>
    </source>
</reference>
<dbReference type="Gene3D" id="3.40.250.10">
    <property type="entry name" value="Rhodanese-like domain"/>
    <property type="match status" value="1"/>
</dbReference>
<evidence type="ECO:0000313" key="3">
    <source>
        <dbReference type="Proteomes" id="UP000230202"/>
    </source>
</evidence>
<sequence>MLKLSQIIYIAGILFFFSVQILAQELSACLNDKPDLAQQPVAVNWPQNHVKQPLDHKYWLSIKALSQPQWQDAVWVDIRTGAVEQETGLKMLAVPLSRLSSADFLADKTVILVGTGFDELQINQTIKNLRKKGFNHVYALRGGFFVWEKVQNHNKPNLQEISALEFLSGGQSIQWQVISIGLNSSQLNTLPEQPAKQFSLAQISSPELKQYISQGNNRNDAFIRYVLVSPDEHTLRLLQRQMSFAENDHIVWLQGGLAAYQQYIQQQNNLMNHAGQSLSRPCRITI</sequence>
<dbReference type="CDD" id="cd00158">
    <property type="entry name" value="RHOD"/>
    <property type="match status" value="1"/>
</dbReference>
<dbReference type="SUPFAM" id="SSF52821">
    <property type="entry name" value="Rhodanese/Cell cycle control phosphatase"/>
    <property type="match status" value="1"/>
</dbReference>
<gene>
    <name evidence="2" type="ORF">BHC54_06545</name>
</gene>
<evidence type="ECO:0000313" key="2">
    <source>
        <dbReference type="EMBL" id="PIT38209.1"/>
    </source>
</evidence>
<dbReference type="InterPro" id="IPR001763">
    <property type="entry name" value="Rhodanese-like_dom"/>
</dbReference>